<evidence type="ECO:0000256" key="2">
    <source>
        <dbReference type="SAM" id="Coils"/>
    </source>
</evidence>
<gene>
    <name evidence="4" type="ORF">ALO91_01216</name>
</gene>
<evidence type="ECO:0000259" key="3">
    <source>
        <dbReference type="Pfam" id="PF00535"/>
    </source>
</evidence>
<dbReference type="AlphaFoldDB" id="A0A0P9JUD7"/>
<organism evidence="4 5">
    <name type="scientific">Pseudomonas syringae pv. aceris</name>
    <dbReference type="NCBI Taxonomy" id="199198"/>
    <lineage>
        <taxon>Bacteria</taxon>
        <taxon>Pseudomonadati</taxon>
        <taxon>Pseudomonadota</taxon>
        <taxon>Gammaproteobacteria</taxon>
        <taxon>Pseudomonadales</taxon>
        <taxon>Pseudomonadaceae</taxon>
        <taxon>Pseudomonas</taxon>
        <taxon>Pseudomonas syringae</taxon>
    </lineage>
</organism>
<feature type="domain" description="Glycosyltransferase 2-like" evidence="3">
    <location>
        <begin position="157"/>
        <end position="317"/>
    </location>
</feature>
<dbReference type="GO" id="GO:0016757">
    <property type="term" value="F:glycosyltransferase activity"/>
    <property type="evidence" value="ECO:0007669"/>
    <property type="project" value="UniProtKB-KW"/>
</dbReference>
<dbReference type="Gene3D" id="3.90.550.10">
    <property type="entry name" value="Spore Coat Polysaccharide Biosynthesis Protein SpsA, Chain A"/>
    <property type="match status" value="2"/>
</dbReference>
<accession>A0A0P9JUD7</accession>
<feature type="domain" description="Glycosyltransferase 2-like" evidence="3">
    <location>
        <begin position="415"/>
        <end position="541"/>
    </location>
</feature>
<dbReference type="InterPro" id="IPR029044">
    <property type="entry name" value="Nucleotide-diphossugar_trans"/>
</dbReference>
<dbReference type="PANTHER" id="PTHR43179:SF7">
    <property type="entry name" value="RHAMNOSYLTRANSFERASE WBBL"/>
    <property type="match status" value="1"/>
</dbReference>
<feature type="coiled-coil region" evidence="2">
    <location>
        <begin position="13"/>
        <end position="40"/>
    </location>
</feature>
<keyword evidence="2" id="KW-0175">Coiled coil</keyword>
<dbReference type="RefSeq" id="WP_003404884.1">
    <property type="nucleotide sequence ID" value="NZ_LGAR01000128.1"/>
</dbReference>
<evidence type="ECO:0000313" key="5">
    <source>
        <dbReference type="Proteomes" id="UP000050297"/>
    </source>
</evidence>
<dbReference type="PANTHER" id="PTHR43179">
    <property type="entry name" value="RHAMNOSYLTRANSFERASE WBBL"/>
    <property type="match status" value="1"/>
</dbReference>
<keyword evidence="1" id="KW-0997">Cell inner membrane</keyword>
<evidence type="ECO:0000313" key="4">
    <source>
        <dbReference type="EMBL" id="KPW19991.1"/>
    </source>
</evidence>
<comment type="caution">
    <text evidence="4">The sequence shown here is derived from an EMBL/GenBank/DDBJ whole genome shotgun (WGS) entry which is preliminary data.</text>
</comment>
<keyword evidence="4" id="KW-0808">Transferase</keyword>
<reference evidence="4 5" key="1">
    <citation type="submission" date="2015-09" db="EMBL/GenBank/DDBJ databases">
        <title>Genome announcement of multiple Pseudomonas syringae strains.</title>
        <authorList>
            <person name="Thakur S."/>
            <person name="Wang P.W."/>
            <person name="Gong Y."/>
            <person name="Weir B.S."/>
            <person name="Guttman D.S."/>
        </authorList>
    </citation>
    <scope>NUCLEOTIDE SEQUENCE [LARGE SCALE GENOMIC DNA]</scope>
    <source>
        <strain evidence="4 5">ICMP2802</strain>
    </source>
</reference>
<dbReference type="CDD" id="cd04184">
    <property type="entry name" value="GT2_RfbC_Mx_like"/>
    <property type="match status" value="1"/>
</dbReference>
<dbReference type="CDD" id="cd04186">
    <property type="entry name" value="GT_2_like_c"/>
    <property type="match status" value="1"/>
</dbReference>
<dbReference type="Pfam" id="PF00535">
    <property type="entry name" value="Glycos_transf_2"/>
    <property type="match status" value="2"/>
</dbReference>
<dbReference type="SUPFAM" id="SSF53448">
    <property type="entry name" value="Nucleotide-diphospho-sugar transferases"/>
    <property type="match status" value="2"/>
</dbReference>
<keyword evidence="1" id="KW-1003">Cell membrane</keyword>
<dbReference type="Proteomes" id="UP000050297">
    <property type="component" value="Unassembled WGS sequence"/>
</dbReference>
<evidence type="ECO:0000256" key="1">
    <source>
        <dbReference type="ARBA" id="ARBA00022519"/>
    </source>
</evidence>
<protein>
    <submittedName>
        <fullName evidence="4">Glycosyl transferase family protein</fullName>
    </submittedName>
</protein>
<keyword evidence="1" id="KW-0472">Membrane</keyword>
<dbReference type="EMBL" id="LJPM01000268">
    <property type="protein sequence ID" value="KPW19991.1"/>
    <property type="molecule type" value="Genomic_DNA"/>
</dbReference>
<sequence length="696" mass="78885">MLKRLRHENSLQKKQSSAAIEKLQRELVLEQQKLARKEAVFTAALIERDTHIHNLNLTIMELQGSTSWKITSPLRKIVAAIRRARSGEQAAAPFPAHGSLPHTVEPEETELIHSEHVQEQHIDSYTRWVEEFDTVTDIDRLCMYEDMGGWKSRPLLSIIMPVYNPPIDMLREAIESIKTQVYSNWELCIADDASTDHRVRLFLEQSVKSDHRIKVTYREQNGHISKASNSALDVATGEFIVLMDNDDTLPEHALFWVAKTINNHPDAAVIYSDEDKIDEQGIRSAPYFKTDWNPYLFRSHNMISHLGVYRKELVDKVGRFRVGMEGSQDYDLALRCVEQVNAAQIIHIPRVLYHWRMHAGSTAMSTDEKPYAQNAGQKALDEHLKRSGIAGHAELLDFGMYRVHYDLPAVKPLVSLIIPTRNAYALVKQCIESIRHKTLYPNYEIILVDNGSDDPQSLQYFEMLSRLTGVTVLRDDGEFNYSALNNNAVEHAKGELIGLINNDIEVINPEWLDEMVSLALQPNAGAIGARLWYPDERLQHGGVIMGPLTLAGHAHKMLPRGHHGYFGRASLIQGMSAVTAACLVVKKSVFQEVGGLNAKDLKIAFNDVDLCLKIMQAGYQNIWTPNADLYHHESATRGFEDTPEKIKRFISEVEYMQNKWRAIIKHDPYYNPNLTISAEDFSVAFPPRVTDLAGGV</sequence>
<proteinExistence type="predicted"/>
<name>A0A0P9JUD7_PSESX</name>
<dbReference type="PATRIC" id="fig|199198.5.peg.1747"/>
<dbReference type="InterPro" id="IPR001173">
    <property type="entry name" value="Glyco_trans_2-like"/>
</dbReference>